<reference evidence="2" key="1">
    <citation type="submission" date="2017-08" db="EMBL/GenBank/DDBJ databases">
        <authorList>
            <person name="Polle J.E."/>
            <person name="Barry K."/>
            <person name="Cushman J."/>
            <person name="Schmutz J."/>
            <person name="Tran D."/>
            <person name="Hathwaick L.T."/>
            <person name="Yim W.C."/>
            <person name="Jenkins J."/>
            <person name="Mckie-Krisberg Z.M."/>
            <person name="Prochnik S."/>
            <person name="Lindquist E."/>
            <person name="Dockter R.B."/>
            <person name="Adam C."/>
            <person name="Molina H."/>
            <person name="Bunkerborg J."/>
            <person name="Jin E."/>
            <person name="Buchheim M."/>
            <person name="Magnuson J."/>
        </authorList>
    </citation>
    <scope>NUCLEOTIDE SEQUENCE</scope>
    <source>
        <strain evidence="2">CCAP 19/18</strain>
    </source>
</reference>
<dbReference type="InterPro" id="IPR021843">
    <property type="entry name" value="PSME4_C"/>
</dbReference>
<keyword evidence="3" id="KW-1185">Reference proteome</keyword>
<dbReference type="InterPro" id="IPR035309">
    <property type="entry name" value="PSME4"/>
</dbReference>
<evidence type="ECO:0000313" key="2">
    <source>
        <dbReference type="EMBL" id="KAF5831468.1"/>
    </source>
</evidence>
<dbReference type="PANTHER" id="PTHR32170">
    <property type="entry name" value="PROTEASOME ACTIVATOR COMPLEX SUBUNIT 4"/>
    <property type="match status" value="1"/>
</dbReference>
<dbReference type="PANTHER" id="PTHR32170:SF3">
    <property type="entry name" value="PROTEASOME ACTIVATOR COMPLEX SUBUNIT 4"/>
    <property type="match status" value="1"/>
</dbReference>
<proteinExistence type="predicted"/>
<sequence>MQGLKAFLLSSPYDCPPWMPRVLMALVRCASAASQEASLRSAAAKALSEFKRTHEADSMEALKAMMDSDEWESMLQVTSPASYFT</sequence>
<dbReference type="Pfam" id="PF11919">
    <property type="entry name" value="PSME4_C"/>
    <property type="match status" value="1"/>
</dbReference>
<gene>
    <name evidence="2" type="ORF">DUNSADRAFT_13108</name>
</gene>
<accession>A0ABQ7GA31</accession>
<dbReference type="EMBL" id="MU069946">
    <property type="protein sequence ID" value="KAF5831468.1"/>
    <property type="molecule type" value="Genomic_DNA"/>
</dbReference>
<organism evidence="2 3">
    <name type="scientific">Dunaliella salina</name>
    <name type="common">Green alga</name>
    <name type="synonym">Protococcus salinus</name>
    <dbReference type="NCBI Taxonomy" id="3046"/>
    <lineage>
        <taxon>Eukaryota</taxon>
        <taxon>Viridiplantae</taxon>
        <taxon>Chlorophyta</taxon>
        <taxon>core chlorophytes</taxon>
        <taxon>Chlorophyceae</taxon>
        <taxon>CS clade</taxon>
        <taxon>Chlamydomonadales</taxon>
        <taxon>Dunaliellaceae</taxon>
        <taxon>Dunaliella</taxon>
    </lineage>
</organism>
<evidence type="ECO:0000313" key="3">
    <source>
        <dbReference type="Proteomes" id="UP000815325"/>
    </source>
</evidence>
<protein>
    <recommendedName>
        <fullName evidence="1">Proteasome activator complex subunit 4 C-terminal domain-containing protein</fullName>
    </recommendedName>
</protein>
<comment type="caution">
    <text evidence="2">The sequence shown here is derived from an EMBL/GenBank/DDBJ whole genome shotgun (WGS) entry which is preliminary data.</text>
</comment>
<evidence type="ECO:0000259" key="1">
    <source>
        <dbReference type="Pfam" id="PF11919"/>
    </source>
</evidence>
<name>A0ABQ7GA31_DUNSA</name>
<feature type="domain" description="Proteasome activator complex subunit 4 C-terminal" evidence="1">
    <location>
        <begin position="2"/>
        <end position="84"/>
    </location>
</feature>
<dbReference type="Proteomes" id="UP000815325">
    <property type="component" value="Unassembled WGS sequence"/>
</dbReference>